<evidence type="ECO:0000256" key="1">
    <source>
        <dbReference type="SAM" id="MobiDB-lite"/>
    </source>
</evidence>
<dbReference type="Ensembl" id="ENSTRUT00000049451.2">
    <property type="protein sequence ID" value="ENSTRUP00000049889.1"/>
    <property type="gene ID" value="ENSTRUG00000020514.2"/>
</dbReference>
<dbReference type="AlphaFoldDB" id="A0A3B5JXV6"/>
<name>A0A3B5JXV6_TAKRU</name>
<reference evidence="3 4" key="1">
    <citation type="journal article" date="2011" name="Genome Biol. Evol.">
        <title>Integration of the genetic map and genome assembly of fugu facilitates insights into distinct features of genome evolution in teleosts and mammals.</title>
        <authorList>
            <person name="Kai W."/>
            <person name="Kikuchi K."/>
            <person name="Tohari S."/>
            <person name="Chew A.K."/>
            <person name="Tay A."/>
            <person name="Fujiwara A."/>
            <person name="Hosoya S."/>
            <person name="Suetake H."/>
            <person name="Naruse K."/>
            <person name="Brenner S."/>
            <person name="Suzuki Y."/>
            <person name="Venkatesh B."/>
        </authorList>
    </citation>
    <scope>NUCLEOTIDE SEQUENCE [LARGE SCALE GENOMIC DNA]</scope>
</reference>
<feature type="compositionally biased region" description="Basic residues" evidence="1">
    <location>
        <begin position="186"/>
        <end position="196"/>
    </location>
</feature>
<sequence length="196" mass="21718">MVMSKYVHGVMIMIGGLSLLFAVFTILYLICGFLPLWLKRLRKEPQREQHQFPIDVEAGNPRSVPIFPPPRPAPPYQPPSVTHPPQSCSPPAPLQVPQANRVSLNCFFLPPDPDVLGKPPSYEEALLMSAPPPSYSEVLADSRGGGRRKYGVLGPTFTFEICNLPVSAPGGRPLQVTSTMTSIPRREHRNHHHSTR</sequence>
<dbReference type="FunCoup" id="A0A3B5JXV6">
    <property type="interactions" value="858"/>
</dbReference>
<dbReference type="GO" id="GO:0030178">
    <property type="term" value="P:negative regulation of Wnt signaling pathway"/>
    <property type="evidence" value="ECO:0007669"/>
    <property type="project" value="Ensembl"/>
</dbReference>
<reference evidence="3" key="2">
    <citation type="submission" date="2025-08" db="UniProtKB">
        <authorList>
            <consortium name="Ensembl"/>
        </authorList>
    </citation>
    <scope>IDENTIFICATION</scope>
</reference>
<protein>
    <submittedName>
        <fullName evidence="3">Proline rich 7 (synaptic)</fullName>
    </submittedName>
</protein>
<evidence type="ECO:0000313" key="4">
    <source>
        <dbReference type="Proteomes" id="UP000005226"/>
    </source>
</evidence>
<feature type="transmembrane region" description="Helical" evidence="2">
    <location>
        <begin position="12"/>
        <end position="38"/>
    </location>
</feature>
<keyword evidence="2" id="KW-1133">Transmembrane helix</keyword>
<keyword evidence="4" id="KW-1185">Reference proteome</keyword>
<dbReference type="Proteomes" id="UP000005226">
    <property type="component" value="Chromosome 15"/>
</dbReference>
<keyword evidence="2" id="KW-0472">Membrane</keyword>
<gene>
    <name evidence="3" type="primary">prr7</name>
</gene>
<feature type="region of interest" description="Disordered" evidence="1">
    <location>
        <begin position="51"/>
        <end position="93"/>
    </location>
</feature>
<feature type="region of interest" description="Disordered" evidence="1">
    <location>
        <begin position="172"/>
        <end position="196"/>
    </location>
</feature>
<organism evidence="3 4">
    <name type="scientific">Takifugu rubripes</name>
    <name type="common">Japanese pufferfish</name>
    <name type="synonym">Fugu rubripes</name>
    <dbReference type="NCBI Taxonomy" id="31033"/>
    <lineage>
        <taxon>Eukaryota</taxon>
        <taxon>Metazoa</taxon>
        <taxon>Chordata</taxon>
        <taxon>Craniata</taxon>
        <taxon>Vertebrata</taxon>
        <taxon>Euteleostomi</taxon>
        <taxon>Actinopterygii</taxon>
        <taxon>Neopterygii</taxon>
        <taxon>Teleostei</taxon>
        <taxon>Neoteleostei</taxon>
        <taxon>Acanthomorphata</taxon>
        <taxon>Eupercaria</taxon>
        <taxon>Tetraodontiformes</taxon>
        <taxon>Tetradontoidea</taxon>
        <taxon>Tetraodontidae</taxon>
        <taxon>Takifugu</taxon>
    </lineage>
</organism>
<evidence type="ECO:0000313" key="3">
    <source>
        <dbReference type="Ensembl" id="ENSTRUP00000049889.1"/>
    </source>
</evidence>
<reference evidence="3" key="3">
    <citation type="submission" date="2025-09" db="UniProtKB">
        <authorList>
            <consortium name="Ensembl"/>
        </authorList>
    </citation>
    <scope>IDENTIFICATION</scope>
</reference>
<dbReference type="InParanoid" id="A0A3B5JXV6"/>
<dbReference type="GO" id="GO:0009950">
    <property type="term" value="P:dorsal/ventral axis specification"/>
    <property type="evidence" value="ECO:0007669"/>
    <property type="project" value="Ensembl"/>
</dbReference>
<dbReference type="GeneTree" id="ENSGT00940000167475"/>
<feature type="compositionally biased region" description="Pro residues" evidence="1">
    <location>
        <begin position="66"/>
        <end position="93"/>
    </location>
</feature>
<evidence type="ECO:0000256" key="2">
    <source>
        <dbReference type="SAM" id="Phobius"/>
    </source>
</evidence>
<dbReference type="STRING" id="31033.ENSTRUP00000049889"/>
<keyword evidence="2" id="KW-0812">Transmembrane</keyword>
<accession>A0A3B5JXV6</accession>
<proteinExistence type="predicted"/>